<dbReference type="InterPro" id="IPR052196">
    <property type="entry name" value="Bact_Kbp"/>
</dbReference>
<dbReference type="Gene3D" id="3.10.350.10">
    <property type="entry name" value="LysM domain"/>
    <property type="match status" value="1"/>
</dbReference>
<dbReference type="InterPro" id="IPR036779">
    <property type="entry name" value="LysM_dom_sf"/>
</dbReference>
<evidence type="ECO:0000259" key="3">
    <source>
        <dbReference type="PROSITE" id="PS51782"/>
    </source>
</evidence>
<dbReference type="RefSeq" id="WP_281468118.1">
    <property type="nucleotide sequence ID" value="NZ_CP124535.1"/>
</dbReference>
<dbReference type="Pfam" id="PF01476">
    <property type="entry name" value="LysM"/>
    <property type="match status" value="1"/>
</dbReference>
<feature type="region of interest" description="Disordered" evidence="1">
    <location>
        <begin position="274"/>
        <end position="299"/>
    </location>
</feature>
<dbReference type="PROSITE" id="PS51782">
    <property type="entry name" value="LYSM"/>
    <property type="match status" value="1"/>
</dbReference>
<reference evidence="4 5" key="1">
    <citation type="submission" date="2023-04" db="EMBL/GenBank/DDBJ databases">
        <title>YMD61, complete Genome.</title>
        <authorList>
            <person name="Zhang J."/>
        </authorList>
    </citation>
    <scope>NUCLEOTIDE SEQUENCE [LARGE SCALE GENOMIC DNA]</scope>
    <source>
        <strain evidence="4 5">YMD61</strain>
    </source>
</reference>
<evidence type="ECO:0000313" key="4">
    <source>
        <dbReference type="EMBL" id="WGV17123.1"/>
    </source>
</evidence>
<keyword evidence="2" id="KW-0472">Membrane</keyword>
<feature type="domain" description="LysM" evidence="3">
    <location>
        <begin position="459"/>
        <end position="508"/>
    </location>
</feature>
<dbReference type="InterPro" id="IPR013783">
    <property type="entry name" value="Ig-like_fold"/>
</dbReference>
<dbReference type="Gene3D" id="2.60.40.10">
    <property type="entry name" value="Immunoglobulins"/>
    <property type="match status" value="1"/>
</dbReference>
<dbReference type="Proteomes" id="UP001230978">
    <property type="component" value="Chromosome"/>
</dbReference>
<protein>
    <submittedName>
        <fullName evidence="4">LysM peptidoglycan-binding domain-containing protein</fullName>
    </submittedName>
</protein>
<sequence>MKSWAEMDAAGRGGVVAVVGAIIALLFYGAWSVNRPPAVEEAAVTASGSQPEAAPAPVTTEATATSAAEPAPQPEETTAEAAESEAVADPATGAQASAPETVATEAETEVAVTEAAPDEAAPDEAAAGETAANEAAAGEAVAEPVTEVADVAPVAEVAVPAEENAAAAVVEEAAPIPPSFDLVRVEKDGSALVAGSAAAGSTVSLRVIGAELAAVPADPQGKFVAMFNLAPSAAPRVLSMVMLLADGTEVPAEATVVIGPTIAPVVVAEAEVPEAPTEAAEAAASTPEPQPETEAPAEAAPVAEAPAALLVTDEGAKVLQSAAEIAPELVANVTIDTITYTEAGAVQLAGRGTAGRVVRLYLDNAQMAEASISAAGDWAVTLPEVAPGVYVLRADQLDGEGKVTSRFETPFKRETVEALAAAAEAVAPTGVTQAEAGDGGADPAAAGSVDAGASSAGPTTVTVQPGFTLWRIATENLGAGIRYVQVFEANKDQIRDPDLIYPGQVFTIPAAE</sequence>
<feature type="region of interest" description="Disordered" evidence="1">
    <location>
        <begin position="432"/>
        <end position="458"/>
    </location>
</feature>
<feature type="compositionally biased region" description="Low complexity" evidence="1">
    <location>
        <begin position="432"/>
        <end position="457"/>
    </location>
</feature>
<evidence type="ECO:0000256" key="2">
    <source>
        <dbReference type="SAM" id="Phobius"/>
    </source>
</evidence>
<accession>A0ABY8Q8C2</accession>
<name>A0ABY8Q8C2_9RHOB</name>
<evidence type="ECO:0000256" key="1">
    <source>
        <dbReference type="SAM" id="MobiDB-lite"/>
    </source>
</evidence>
<dbReference type="EMBL" id="CP124535">
    <property type="protein sequence ID" value="WGV17123.1"/>
    <property type="molecule type" value="Genomic_DNA"/>
</dbReference>
<evidence type="ECO:0000313" key="5">
    <source>
        <dbReference type="Proteomes" id="UP001230978"/>
    </source>
</evidence>
<dbReference type="InterPro" id="IPR018392">
    <property type="entry name" value="LysM"/>
</dbReference>
<keyword evidence="5" id="KW-1185">Reference proteome</keyword>
<feature type="transmembrane region" description="Helical" evidence="2">
    <location>
        <begin position="12"/>
        <end position="31"/>
    </location>
</feature>
<feature type="compositionally biased region" description="Low complexity" evidence="1">
    <location>
        <begin position="50"/>
        <end position="115"/>
    </location>
</feature>
<keyword evidence="2" id="KW-0812">Transmembrane</keyword>
<keyword evidence="2" id="KW-1133">Transmembrane helix</keyword>
<dbReference type="CDD" id="cd00118">
    <property type="entry name" value="LysM"/>
    <property type="match status" value="1"/>
</dbReference>
<organism evidence="4 5">
    <name type="scientific">Fuscovulum ytuae</name>
    <dbReference type="NCBI Taxonomy" id="3042299"/>
    <lineage>
        <taxon>Bacteria</taxon>
        <taxon>Pseudomonadati</taxon>
        <taxon>Pseudomonadota</taxon>
        <taxon>Alphaproteobacteria</taxon>
        <taxon>Rhodobacterales</taxon>
        <taxon>Paracoccaceae</taxon>
        <taxon>Fuscovulum</taxon>
    </lineage>
</organism>
<dbReference type="PANTHER" id="PTHR34700">
    <property type="entry name" value="POTASSIUM BINDING PROTEIN KBP"/>
    <property type="match status" value="1"/>
</dbReference>
<dbReference type="SMART" id="SM00257">
    <property type="entry name" value="LysM"/>
    <property type="match status" value="1"/>
</dbReference>
<gene>
    <name evidence="4" type="ORF">QF092_04775</name>
</gene>
<proteinExistence type="predicted"/>
<feature type="compositionally biased region" description="Low complexity" evidence="1">
    <location>
        <begin position="123"/>
        <end position="141"/>
    </location>
</feature>
<dbReference type="PANTHER" id="PTHR34700:SF4">
    <property type="entry name" value="PHAGE-LIKE ELEMENT PBSX PROTEIN XKDP"/>
    <property type="match status" value="1"/>
</dbReference>
<feature type="region of interest" description="Disordered" evidence="1">
    <location>
        <begin position="44"/>
        <end position="141"/>
    </location>
</feature>